<dbReference type="EMBL" id="WHJC01000349">
    <property type="protein sequence ID" value="MPQ44888.1"/>
    <property type="molecule type" value="Genomic_DNA"/>
</dbReference>
<evidence type="ECO:0000259" key="2">
    <source>
        <dbReference type="PROSITE" id="PS50206"/>
    </source>
</evidence>
<dbReference type="InterPro" id="IPR001763">
    <property type="entry name" value="Rhodanese-like_dom"/>
</dbReference>
<keyword evidence="1" id="KW-0472">Membrane</keyword>
<keyword evidence="1" id="KW-0812">Transmembrane</keyword>
<dbReference type="Gene3D" id="3.40.250.10">
    <property type="entry name" value="Rhodanese-like domain"/>
    <property type="match status" value="1"/>
</dbReference>
<proteinExistence type="predicted"/>
<evidence type="ECO:0000256" key="1">
    <source>
        <dbReference type="SAM" id="Phobius"/>
    </source>
</evidence>
<dbReference type="AlphaFoldDB" id="A0A6I1MR01"/>
<keyword evidence="4" id="KW-1185">Reference proteome</keyword>
<feature type="transmembrane region" description="Helical" evidence="1">
    <location>
        <begin position="35"/>
        <end position="52"/>
    </location>
</feature>
<name>A0A6I1MR01_9CLOT</name>
<evidence type="ECO:0000313" key="4">
    <source>
        <dbReference type="Proteomes" id="UP000430345"/>
    </source>
</evidence>
<accession>A0A6I1MR01</accession>
<evidence type="ECO:0000313" key="3">
    <source>
        <dbReference type="EMBL" id="MPQ44888.1"/>
    </source>
</evidence>
<gene>
    <name evidence="3" type="ORF">GBZ86_14195</name>
</gene>
<feature type="domain" description="Rhodanese" evidence="2">
    <location>
        <begin position="68"/>
        <end position="113"/>
    </location>
</feature>
<sequence>MRTEVTIDVRTKTEYKLMPLFSCNIPIINEKQHKIIKKFYPLAFFIIFLGIYKNKNFIKETLINLSNNKKNKIIFGCSRGRLRSPMMYFYAKYLGIDCKVLYKGIKGVLHDKEL</sequence>
<protein>
    <recommendedName>
        <fullName evidence="2">Rhodanese domain-containing protein</fullName>
    </recommendedName>
</protein>
<dbReference type="SUPFAM" id="SSF52821">
    <property type="entry name" value="Rhodanese/Cell cycle control phosphatase"/>
    <property type="match status" value="1"/>
</dbReference>
<comment type="caution">
    <text evidence="3">The sequence shown here is derived from an EMBL/GenBank/DDBJ whole genome shotgun (WGS) entry which is preliminary data.</text>
</comment>
<dbReference type="InterPro" id="IPR036873">
    <property type="entry name" value="Rhodanese-like_dom_sf"/>
</dbReference>
<dbReference type="PROSITE" id="PS50206">
    <property type="entry name" value="RHODANESE_3"/>
    <property type="match status" value="1"/>
</dbReference>
<keyword evidence="1" id="KW-1133">Transmembrane helix</keyword>
<dbReference type="Proteomes" id="UP000430345">
    <property type="component" value="Unassembled WGS sequence"/>
</dbReference>
<reference evidence="3 4" key="1">
    <citation type="submission" date="2019-10" db="EMBL/GenBank/DDBJ databases">
        <title>The Genome Sequence of Clostridium tarantellae Isolated from Fish Brain.</title>
        <authorList>
            <person name="Bano L."/>
            <person name="Kiel M."/>
            <person name="Sales G."/>
            <person name="Doxey A.C."/>
            <person name="Mansfield M.J."/>
            <person name="Schiavone M."/>
            <person name="Rossetto O."/>
            <person name="Pirazzini M."/>
            <person name="Dobrindt U."/>
            <person name="Montecucco C."/>
        </authorList>
    </citation>
    <scope>NUCLEOTIDE SEQUENCE [LARGE SCALE GENOMIC DNA]</scope>
    <source>
        <strain evidence="3 4">DSM 3997</strain>
    </source>
</reference>
<organism evidence="3 4">
    <name type="scientific">Clostridium tarantellae</name>
    <dbReference type="NCBI Taxonomy" id="39493"/>
    <lineage>
        <taxon>Bacteria</taxon>
        <taxon>Bacillati</taxon>
        <taxon>Bacillota</taxon>
        <taxon>Clostridia</taxon>
        <taxon>Eubacteriales</taxon>
        <taxon>Clostridiaceae</taxon>
        <taxon>Clostridium</taxon>
    </lineage>
</organism>